<protein>
    <submittedName>
        <fullName evidence="1">Uncharacterized protein</fullName>
    </submittedName>
</protein>
<dbReference type="STRING" id="139420.A0A371CLB5"/>
<dbReference type="OrthoDB" id="3257409at2759"/>
<evidence type="ECO:0000313" key="2">
    <source>
        <dbReference type="Proteomes" id="UP000256964"/>
    </source>
</evidence>
<name>A0A371CLB5_9APHY</name>
<gene>
    <name evidence="1" type="ORF">OH76DRAFT_1365224</name>
</gene>
<keyword evidence="2" id="KW-1185">Reference proteome</keyword>
<sequence>MYEICHDGSHDKLPVEERLREAFEREVHGIGTLRLLTKALQSLIYLSSDGRTNLAEDDQELLRAFALKVQDFLSESTFDKFQRTFRSCRNLGSARLARRRIEFLSGLQPVRYDCCVNSCVSYASPSYASLTRCPKPKCEEPRYTADGKPRKVHVHIPLIPRLQACQGNRAKAAKMQYRTKEHKHVPGKTTDIFDSEQYRKLRMTRISVHGKELGVCFFPDERDIALGLSTDGFSPFR</sequence>
<accession>A0A371CLB5</accession>
<dbReference type="AlphaFoldDB" id="A0A371CLB5"/>
<evidence type="ECO:0000313" key="1">
    <source>
        <dbReference type="EMBL" id="RDX41076.1"/>
    </source>
</evidence>
<reference evidence="1 2" key="1">
    <citation type="journal article" date="2018" name="Biotechnol. Biofuels">
        <title>Integrative visual omics of the white-rot fungus Polyporus brumalis exposes the biotechnological potential of its oxidative enzymes for delignifying raw plant biomass.</title>
        <authorList>
            <person name="Miyauchi S."/>
            <person name="Rancon A."/>
            <person name="Drula E."/>
            <person name="Hage H."/>
            <person name="Chaduli D."/>
            <person name="Favel A."/>
            <person name="Grisel S."/>
            <person name="Henrissat B."/>
            <person name="Herpoel-Gimbert I."/>
            <person name="Ruiz-Duenas F.J."/>
            <person name="Chevret D."/>
            <person name="Hainaut M."/>
            <person name="Lin J."/>
            <person name="Wang M."/>
            <person name="Pangilinan J."/>
            <person name="Lipzen A."/>
            <person name="Lesage-Meessen L."/>
            <person name="Navarro D."/>
            <person name="Riley R."/>
            <person name="Grigoriev I.V."/>
            <person name="Zhou S."/>
            <person name="Raouche S."/>
            <person name="Rosso M.N."/>
        </authorList>
    </citation>
    <scope>NUCLEOTIDE SEQUENCE [LARGE SCALE GENOMIC DNA]</scope>
    <source>
        <strain evidence="1 2">BRFM 1820</strain>
    </source>
</reference>
<proteinExistence type="predicted"/>
<organism evidence="1 2">
    <name type="scientific">Lentinus brumalis</name>
    <dbReference type="NCBI Taxonomy" id="2498619"/>
    <lineage>
        <taxon>Eukaryota</taxon>
        <taxon>Fungi</taxon>
        <taxon>Dikarya</taxon>
        <taxon>Basidiomycota</taxon>
        <taxon>Agaricomycotina</taxon>
        <taxon>Agaricomycetes</taxon>
        <taxon>Polyporales</taxon>
        <taxon>Polyporaceae</taxon>
        <taxon>Lentinus</taxon>
    </lineage>
</organism>
<dbReference type="Proteomes" id="UP000256964">
    <property type="component" value="Unassembled WGS sequence"/>
</dbReference>
<dbReference type="EMBL" id="KZ857525">
    <property type="protein sequence ID" value="RDX41076.1"/>
    <property type="molecule type" value="Genomic_DNA"/>
</dbReference>
<feature type="non-terminal residue" evidence="1">
    <location>
        <position position="237"/>
    </location>
</feature>